<sequence>MCSKQNIYDNETFFNGYKALRADSVNYNILLEQPIFRKLLPDLIDRYVLDVGCGMGDSCIFYEKIGAKKVIGIDISNKMISEARRRTNSEMIKYYNTDMCDIEKLETRFDVITSSLAVHYIQDFDSLLKSVYHSLNSGGYFIFSQEHPLTTAPLQGVEYTYNENGDVIHYNLSDYMYSGIRKVEWFVDDVIVYHRPISEIINLLIQNNFIIEQIEESTPSNNALAQCPDMSKEFHKPSFLFVKAMKK</sequence>
<dbReference type="Pfam" id="PF13847">
    <property type="entry name" value="Methyltransf_31"/>
    <property type="match status" value="1"/>
</dbReference>
<protein>
    <submittedName>
        <fullName evidence="2">Class I SAM-dependent methyltransferase</fullName>
    </submittedName>
</protein>
<reference evidence="2 3" key="1">
    <citation type="submission" date="2023-03" db="EMBL/GenBank/DDBJ databases">
        <title>Complete genome sequence of Tepidibacter sp. SWIR-1, isolated from a deep-sea hydrothermal vent.</title>
        <authorList>
            <person name="Li X."/>
        </authorList>
    </citation>
    <scope>NUCLEOTIDE SEQUENCE [LARGE SCALE GENOMIC DNA]</scope>
    <source>
        <strain evidence="2 3">SWIR-1</strain>
    </source>
</reference>
<dbReference type="PANTHER" id="PTHR43861">
    <property type="entry name" value="TRANS-ACONITATE 2-METHYLTRANSFERASE-RELATED"/>
    <property type="match status" value="1"/>
</dbReference>
<feature type="domain" description="Methyltransferase" evidence="1">
    <location>
        <begin position="48"/>
        <end position="147"/>
    </location>
</feature>
<name>A0ABY8EFB6_9FIRM</name>
<dbReference type="InterPro" id="IPR029063">
    <property type="entry name" value="SAM-dependent_MTases_sf"/>
</dbReference>
<gene>
    <name evidence="2" type="ORF">P4S50_00270</name>
</gene>
<evidence type="ECO:0000313" key="3">
    <source>
        <dbReference type="Proteomes" id="UP001222800"/>
    </source>
</evidence>
<accession>A0ABY8EFB6</accession>
<evidence type="ECO:0000259" key="1">
    <source>
        <dbReference type="Pfam" id="PF13847"/>
    </source>
</evidence>
<dbReference type="CDD" id="cd02440">
    <property type="entry name" value="AdoMet_MTases"/>
    <property type="match status" value="1"/>
</dbReference>
<proteinExistence type="predicted"/>
<keyword evidence="3" id="KW-1185">Reference proteome</keyword>
<keyword evidence="2" id="KW-0489">Methyltransferase</keyword>
<organism evidence="2 3">
    <name type="scientific">Tepidibacter hydrothermalis</name>
    <dbReference type="NCBI Taxonomy" id="3036126"/>
    <lineage>
        <taxon>Bacteria</taxon>
        <taxon>Bacillati</taxon>
        <taxon>Bacillota</taxon>
        <taxon>Clostridia</taxon>
        <taxon>Peptostreptococcales</taxon>
        <taxon>Peptostreptococcaceae</taxon>
        <taxon>Tepidibacter</taxon>
    </lineage>
</organism>
<dbReference type="EMBL" id="CP120733">
    <property type="protein sequence ID" value="WFD10540.1"/>
    <property type="molecule type" value="Genomic_DNA"/>
</dbReference>
<dbReference type="GO" id="GO:0008168">
    <property type="term" value="F:methyltransferase activity"/>
    <property type="evidence" value="ECO:0007669"/>
    <property type="project" value="UniProtKB-KW"/>
</dbReference>
<dbReference type="Gene3D" id="3.40.50.150">
    <property type="entry name" value="Vaccinia Virus protein VP39"/>
    <property type="match status" value="1"/>
</dbReference>
<keyword evidence="2" id="KW-0808">Transferase</keyword>
<dbReference type="Proteomes" id="UP001222800">
    <property type="component" value="Chromosome"/>
</dbReference>
<dbReference type="GO" id="GO:0032259">
    <property type="term" value="P:methylation"/>
    <property type="evidence" value="ECO:0007669"/>
    <property type="project" value="UniProtKB-KW"/>
</dbReference>
<dbReference type="InterPro" id="IPR025714">
    <property type="entry name" value="Methyltranfer_dom"/>
</dbReference>
<dbReference type="SUPFAM" id="SSF53335">
    <property type="entry name" value="S-adenosyl-L-methionine-dependent methyltransferases"/>
    <property type="match status" value="1"/>
</dbReference>
<evidence type="ECO:0000313" key="2">
    <source>
        <dbReference type="EMBL" id="WFD10540.1"/>
    </source>
</evidence>
<dbReference type="RefSeq" id="WP_277732507.1">
    <property type="nucleotide sequence ID" value="NZ_CP120733.1"/>
</dbReference>